<dbReference type="SUPFAM" id="SSF50800">
    <property type="entry name" value="PK beta-barrel domain-like"/>
    <property type="match status" value="1"/>
</dbReference>
<gene>
    <name evidence="2" type="ORF">EIW28_12025</name>
</gene>
<dbReference type="GO" id="GO:0030151">
    <property type="term" value="F:molybdenum ion binding"/>
    <property type="evidence" value="ECO:0007669"/>
    <property type="project" value="InterPro"/>
</dbReference>
<proteinExistence type="predicted"/>
<organism evidence="2 3">
    <name type="scientific">Glycomyces terrestris</name>
    <dbReference type="NCBI Taxonomy" id="2493553"/>
    <lineage>
        <taxon>Bacteria</taxon>
        <taxon>Bacillati</taxon>
        <taxon>Actinomycetota</taxon>
        <taxon>Actinomycetes</taxon>
        <taxon>Glycomycetales</taxon>
        <taxon>Glycomycetaceae</taxon>
        <taxon>Glycomyces</taxon>
    </lineage>
</organism>
<dbReference type="GO" id="GO:0003824">
    <property type="term" value="F:catalytic activity"/>
    <property type="evidence" value="ECO:0007669"/>
    <property type="project" value="InterPro"/>
</dbReference>
<reference evidence="2 3" key="1">
    <citation type="submission" date="2018-12" db="EMBL/GenBank/DDBJ databases">
        <title>Glycomyces sp. YIM 121974 draft genome.</title>
        <authorList>
            <person name="Li Q."/>
        </authorList>
    </citation>
    <scope>NUCLEOTIDE SEQUENCE [LARGE SCALE GENOMIC DNA]</scope>
    <source>
        <strain evidence="2 3">YIM 121974</strain>
    </source>
</reference>
<keyword evidence="3" id="KW-1185">Reference proteome</keyword>
<accession>A0A426UXZ1</accession>
<protein>
    <submittedName>
        <fullName evidence="2">MOSC domain-containing protein</fullName>
    </submittedName>
</protein>
<dbReference type="Pfam" id="PF03476">
    <property type="entry name" value="MOSC_N"/>
    <property type="match status" value="1"/>
</dbReference>
<dbReference type="InterPro" id="IPR011037">
    <property type="entry name" value="Pyrv_Knase-like_insert_dom_sf"/>
</dbReference>
<dbReference type="EMBL" id="RSEB01000003">
    <property type="protein sequence ID" value="RRR99431.1"/>
    <property type="molecule type" value="Genomic_DNA"/>
</dbReference>
<dbReference type="Pfam" id="PF03473">
    <property type="entry name" value="MOSC"/>
    <property type="match status" value="1"/>
</dbReference>
<feature type="domain" description="MOSC" evidence="1">
    <location>
        <begin position="130"/>
        <end position="277"/>
    </location>
</feature>
<evidence type="ECO:0000313" key="2">
    <source>
        <dbReference type="EMBL" id="RRR99431.1"/>
    </source>
</evidence>
<dbReference type="OrthoDB" id="9793178at2"/>
<dbReference type="Proteomes" id="UP000277256">
    <property type="component" value="Unassembled WGS sequence"/>
</dbReference>
<name>A0A426UXZ1_9ACTN</name>
<dbReference type="Gene3D" id="2.40.33.20">
    <property type="entry name" value="PK beta-barrel domain-like"/>
    <property type="match status" value="1"/>
</dbReference>
<dbReference type="InterPro" id="IPR005303">
    <property type="entry name" value="MOCOS_middle"/>
</dbReference>
<evidence type="ECO:0000313" key="3">
    <source>
        <dbReference type="Proteomes" id="UP000277256"/>
    </source>
</evidence>
<dbReference type="InterPro" id="IPR005302">
    <property type="entry name" value="MoCF_Sase_C"/>
</dbReference>
<dbReference type="PROSITE" id="PS51340">
    <property type="entry name" value="MOSC"/>
    <property type="match status" value="1"/>
</dbReference>
<evidence type="ECO:0000259" key="1">
    <source>
        <dbReference type="PROSITE" id="PS51340"/>
    </source>
</evidence>
<dbReference type="GO" id="GO:0030170">
    <property type="term" value="F:pyridoxal phosphate binding"/>
    <property type="evidence" value="ECO:0007669"/>
    <property type="project" value="InterPro"/>
</dbReference>
<sequence length="277" mass="29096">MQSVNTLAAIRRHPLKSAAAEHLTETAIGTRGLDGDRTWACFDADGTIGTGKQPRLWGALLDVTAVYLAGQGESEVQLTVPGGAPVTAGTPEADAALSAWLGRPVRLTRTAPAQVKRHHWWPDEPGMIPEWAADAEPGGEDVQPVRGAADGRFFDFGPLHLVTTGALARLAAEHGAAVDPSRFRPNLILDLPADPAPGQRITIGDDVVLEAALPTPRCIIPSIAHGPDAPADPGLLKTLAANHRIDVPGYGRATCFGFYADVIATGTVRTGDRVELS</sequence>
<dbReference type="AlphaFoldDB" id="A0A426UXZ1"/>
<comment type="caution">
    <text evidence="2">The sequence shown here is derived from an EMBL/GenBank/DDBJ whole genome shotgun (WGS) entry which is preliminary data.</text>
</comment>